<evidence type="ECO:0000256" key="3">
    <source>
        <dbReference type="ARBA" id="ARBA00022964"/>
    </source>
</evidence>
<evidence type="ECO:0000313" key="8">
    <source>
        <dbReference type="EMBL" id="KAG0559942.1"/>
    </source>
</evidence>
<keyword evidence="5 6" id="KW-0408">Iron</keyword>
<dbReference type="GO" id="GO:0008198">
    <property type="term" value="F:ferrous iron binding"/>
    <property type="evidence" value="ECO:0007669"/>
    <property type="project" value="TreeGrafter"/>
</dbReference>
<evidence type="ECO:0000256" key="5">
    <source>
        <dbReference type="ARBA" id="ARBA00023004"/>
    </source>
</evidence>
<keyword evidence="9" id="KW-1185">Reference proteome</keyword>
<keyword evidence="4" id="KW-0560">Oxidoreductase</keyword>
<evidence type="ECO:0000256" key="1">
    <source>
        <dbReference type="ARBA" id="ARBA00007879"/>
    </source>
</evidence>
<dbReference type="GO" id="GO:0005737">
    <property type="term" value="C:cytoplasm"/>
    <property type="evidence" value="ECO:0007669"/>
    <property type="project" value="TreeGrafter"/>
</dbReference>
<dbReference type="InterPro" id="IPR004574">
    <property type="entry name" value="Alkb"/>
</dbReference>
<dbReference type="EMBL" id="CM026431">
    <property type="protein sequence ID" value="KAG0559942.1"/>
    <property type="molecule type" value="Genomic_DNA"/>
</dbReference>
<organism evidence="8 9">
    <name type="scientific">Ceratodon purpureus</name>
    <name type="common">Fire moss</name>
    <name type="synonym">Dicranum purpureum</name>
    <dbReference type="NCBI Taxonomy" id="3225"/>
    <lineage>
        <taxon>Eukaryota</taxon>
        <taxon>Viridiplantae</taxon>
        <taxon>Streptophyta</taxon>
        <taxon>Embryophyta</taxon>
        <taxon>Bryophyta</taxon>
        <taxon>Bryophytina</taxon>
        <taxon>Bryopsida</taxon>
        <taxon>Dicranidae</taxon>
        <taxon>Pseudoditrichales</taxon>
        <taxon>Ditrichaceae</taxon>
        <taxon>Ceratodon</taxon>
    </lineage>
</organism>
<evidence type="ECO:0000313" key="9">
    <source>
        <dbReference type="Proteomes" id="UP000822688"/>
    </source>
</evidence>
<dbReference type="SUPFAM" id="SSF51197">
    <property type="entry name" value="Clavaminate synthase-like"/>
    <property type="match status" value="1"/>
</dbReference>
<accession>A0A8T0GSK9</accession>
<evidence type="ECO:0000256" key="6">
    <source>
        <dbReference type="PIRSR" id="PIRSR604574-2"/>
    </source>
</evidence>
<comment type="similarity">
    <text evidence="1">Belongs to the alkB family.</text>
</comment>
<dbReference type="Pfam" id="PF13532">
    <property type="entry name" value="2OG-FeII_Oxy_2"/>
    <property type="match status" value="1"/>
</dbReference>
<dbReference type="PROSITE" id="PS51471">
    <property type="entry name" value="FE2OG_OXY"/>
    <property type="match status" value="1"/>
</dbReference>
<dbReference type="GO" id="GO:0035515">
    <property type="term" value="F:oxidative RNA demethylase activity"/>
    <property type="evidence" value="ECO:0007669"/>
    <property type="project" value="TreeGrafter"/>
</dbReference>
<evidence type="ECO:0000256" key="4">
    <source>
        <dbReference type="ARBA" id="ARBA00023002"/>
    </source>
</evidence>
<sequence length="392" mass="43642">MGYADAQEGAFSRTAFRSAEKKYKRYTHVSSAKSRNQRSRRAQVPETDVSEVLDFRKIAGDGGLAVAGVSRVEGYDWPVYKIDKQPGFFFIPEALTKVEQVQWATQCLTTFPQPPNRTNHNVMYGPIADLWTAFQEKKVLVEVDSGKQDCDSVSNLARTDSTDASQRVDEEVPEGVIEQNRFHDGTTTSGVVCGKSWEFRDYSKDELASLSKSVSAETLVRKLRWATVGIQFDWSKRAYNEALPFQEISPKLAELATRLAKPAMEDEDFRAEAAIVNFYGPDDMLGGHVDDMEADMSKPIVSISLGCKAVFLIGGPTRDEPPLAMFVRSGDVVLMAGSARHCFHGVPRIFNDEKDSDLPDFTTVPGVDGIQLSPILDYLKNSRINVNIRQVH</sequence>
<keyword evidence="2 6" id="KW-0479">Metal-binding</keyword>
<dbReference type="PANTHER" id="PTHR16557:SF11">
    <property type="entry name" value="ALPHA-KETOGLUTARATE-DEPENDENT DIOXYGENASE ALKB"/>
    <property type="match status" value="1"/>
</dbReference>
<dbReference type="InterPro" id="IPR005123">
    <property type="entry name" value="Oxoglu/Fe-dep_dioxygenase_dom"/>
</dbReference>
<dbReference type="InterPro" id="IPR037151">
    <property type="entry name" value="AlkB-like_sf"/>
</dbReference>
<dbReference type="OrthoDB" id="6614653at2759"/>
<evidence type="ECO:0000256" key="2">
    <source>
        <dbReference type="ARBA" id="ARBA00022723"/>
    </source>
</evidence>
<gene>
    <name evidence="8" type="ORF">KC19_10G140500</name>
</gene>
<dbReference type="GO" id="GO:0035513">
    <property type="term" value="P:oxidative RNA demethylation"/>
    <property type="evidence" value="ECO:0007669"/>
    <property type="project" value="TreeGrafter"/>
</dbReference>
<feature type="domain" description="Fe2OG dioxygenase" evidence="7">
    <location>
        <begin position="270"/>
        <end position="392"/>
    </location>
</feature>
<protein>
    <recommendedName>
        <fullName evidence="7">Fe2OG dioxygenase domain-containing protein</fullName>
    </recommendedName>
</protein>
<feature type="binding site" evidence="6">
    <location>
        <position position="344"/>
    </location>
    <ligand>
        <name>Fe cation</name>
        <dbReference type="ChEBI" id="CHEBI:24875"/>
        <note>catalytic</note>
    </ligand>
</feature>
<evidence type="ECO:0000259" key="7">
    <source>
        <dbReference type="PROSITE" id="PS51471"/>
    </source>
</evidence>
<keyword evidence="3" id="KW-0223">Dioxygenase</keyword>
<feature type="binding site" evidence="6">
    <location>
        <position position="288"/>
    </location>
    <ligand>
        <name>Fe cation</name>
        <dbReference type="ChEBI" id="CHEBI:24875"/>
        <note>catalytic</note>
    </ligand>
</feature>
<proteinExistence type="inferred from homology"/>
<reference evidence="8" key="1">
    <citation type="submission" date="2020-06" db="EMBL/GenBank/DDBJ databases">
        <title>WGS assembly of Ceratodon purpureus strain R40.</title>
        <authorList>
            <person name="Carey S.B."/>
            <person name="Jenkins J."/>
            <person name="Shu S."/>
            <person name="Lovell J.T."/>
            <person name="Sreedasyam A."/>
            <person name="Maumus F."/>
            <person name="Tiley G.P."/>
            <person name="Fernandez-Pozo N."/>
            <person name="Barry K."/>
            <person name="Chen C."/>
            <person name="Wang M."/>
            <person name="Lipzen A."/>
            <person name="Daum C."/>
            <person name="Saski C.A."/>
            <person name="Payton A.C."/>
            <person name="Mcbreen J.C."/>
            <person name="Conrad R.E."/>
            <person name="Kollar L.M."/>
            <person name="Olsson S."/>
            <person name="Huttunen S."/>
            <person name="Landis J.B."/>
            <person name="Wickett N.J."/>
            <person name="Johnson M.G."/>
            <person name="Rensing S.A."/>
            <person name="Grimwood J."/>
            <person name="Schmutz J."/>
            <person name="Mcdaniel S.F."/>
        </authorList>
    </citation>
    <scope>NUCLEOTIDE SEQUENCE</scope>
    <source>
        <strain evidence="8">R40</strain>
    </source>
</reference>
<comment type="cofactor">
    <cofactor evidence="6">
        <name>Fe(2+)</name>
        <dbReference type="ChEBI" id="CHEBI:29033"/>
    </cofactor>
    <text evidence="6">Binds 1 Fe(2+) ion per subunit.</text>
</comment>
<name>A0A8T0GSK9_CERPU</name>
<dbReference type="GO" id="GO:0035516">
    <property type="term" value="F:broad specificity oxidative DNA demethylase activity"/>
    <property type="evidence" value="ECO:0007669"/>
    <property type="project" value="TreeGrafter"/>
</dbReference>
<feature type="binding site" evidence="6">
    <location>
        <position position="290"/>
    </location>
    <ligand>
        <name>Fe cation</name>
        <dbReference type="ChEBI" id="CHEBI:24875"/>
        <note>catalytic</note>
    </ligand>
</feature>
<comment type="caution">
    <text evidence="8">The sequence shown here is derived from an EMBL/GenBank/DDBJ whole genome shotgun (WGS) entry which is preliminary data.</text>
</comment>
<dbReference type="Proteomes" id="UP000822688">
    <property type="component" value="Chromosome 10"/>
</dbReference>
<dbReference type="InterPro" id="IPR027450">
    <property type="entry name" value="AlkB-like"/>
</dbReference>
<dbReference type="PANTHER" id="PTHR16557">
    <property type="entry name" value="ALKYLATED DNA REPAIR PROTEIN ALKB-RELATED"/>
    <property type="match status" value="1"/>
</dbReference>
<dbReference type="AlphaFoldDB" id="A0A8T0GSK9"/>
<dbReference type="Gene3D" id="2.60.120.590">
    <property type="entry name" value="Alpha-ketoglutarate-dependent dioxygenase AlkB-like"/>
    <property type="match status" value="1"/>
</dbReference>